<dbReference type="PRINTS" id="PR01349">
    <property type="entry name" value="WNTPROTEIN"/>
</dbReference>
<evidence type="ECO:0000313" key="11">
    <source>
        <dbReference type="Proteomes" id="UP000085678"/>
    </source>
</evidence>
<dbReference type="PROSITE" id="PS00246">
    <property type="entry name" value="WNT1"/>
    <property type="match status" value="1"/>
</dbReference>
<dbReference type="InterPro" id="IPR018161">
    <property type="entry name" value="Wnt_CS"/>
</dbReference>
<keyword evidence="6 10" id="KW-0879">Wnt signaling pathway</keyword>
<dbReference type="GO" id="GO:0005125">
    <property type="term" value="F:cytokine activity"/>
    <property type="evidence" value="ECO:0007669"/>
    <property type="project" value="TreeGrafter"/>
</dbReference>
<keyword evidence="5" id="KW-0272">Extracellular matrix</keyword>
<evidence type="ECO:0000256" key="5">
    <source>
        <dbReference type="ARBA" id="ARBA00022530"/>
    </source>
</evidence>
<dbReference type="AlphaFoldDB" id="A0A1S3HEL0"/>
<dbReference type="RefSeq" id="XP_013384455.1">
    <property type="nucleotide sequence ID" value="XM_013529001.1"/>
</dbReference>
<evidence type="ECO:0000256" key="10">
    <source>
        <dbReference type="RuleBase" id="RU003500"/>
    </source>
</evidence>
<dbReference type="Gene3D" id="3.30.2460.20">
    <property type="match status" value="1"/>
</dbReference>
<keyword evidence="9" id="KW-0449">Lipoprotein</keyword>
<name>A0A1S3HEL0_LINAN</name>
<dbReference type="FunFam" id="3.30.2460.20:FF:000001">
    <property type="entry name" value="Wnt homolog"/>
    <property type="match status" value="1"/>
</dbReference>
<dbReference type="KEGG" id="lak:106154603"/>
<dbReference type="GO" id="GO:0005615">
    <property type="term" value="C:extracellular space"/>
    <property type="evidence" value="ECO:0007669"/>
    <property type="project" value="TreeGrafter"/>
</dbReference>
<dbReference type="OrthoDB" id="5945655at2759"/>
<dbReference type="InterPro" id="IPR043158">
    <property type="entry name" value="Wnt_C"/>
</dbReference>
<comment type="similarity">
    <text evidence="2 10">Belongs to the Wnt family.</text>
</comment>
<keyword evidence="4" id="KW-0964">Secreted</keyword>
<sequence length="162" mass="18671">MEIERVKSVEKHMKVECKCHGVSGSCELKTCWRAMPTFREVGARLKEKFDGATEAIQERIGTRRQLVPVNKQFKPHTHEDLVYLVPSPDFCDPDPSIGSLGTRGRLCNSSSKAIDGCDLMCCGRGFKTRRKMVVERCMCKFHWCCYVKCKECRREVEEHYCL</sequence>
<dbReference type="SMART" id="SM00097">
    <property type="entry name" value="WNT1"/>
    <property type="match status" value="1"/>
</dbReference>
<evidence type="ECO:0000256" key="8">
    <source>
        <dbReference type="ARBA" id="ARBA00023180"/>
    </source>
</evidence>
<keyword evidence="8" id="KW-0325">Glycoprotein</keyword>
<evidence type="ECO:0000256" key="2">
    <source>
        <dbReference type="ARBA" id="ARBA00005683"/>
    </source>
</evidence>
<evidence type="ECO:0000256" key="3">
    <source>
        <dbReference type="ARBA" id="ARBA00022473"/>
    </source>
</evidence>
<proteinExistence type="inferred from homology"/>
<evidence type="ECO:0000313" key="12">
    <source>
        <dbReference type="RefSeq" id="XP_013384455.1"/>
    </source>
</evidence>
<protein>
    <recommendedName>
        <fullName evidence="10">Protein Wnt</fullName>
    </recommendedName>
</protein>
<dbReference type="PANTHER" id="PTHR12027">
    <property type="entry name" value="WNT RELATED"/>
    <property type="match status" value="1"/>
</dbReference>
<dbReference type="Proteomes" id="UP000085678">
    <property type="component" value="Unplaced"/>
</dbReference>
<dbReference type="InParanoid" id="A0A1S3HEL0"/>
<dbReference type="GeneID" id="106154603"/>
<dbReference type="PANTHER" id="PTHR12027:SF101">
    <property type="entry name" value="PROTEIN WNT-4"/>
    <property type="match status" value="1"/>
</dbReference>
<organism evidence="11 12">
    <name type="scientific">Lingula anatina</name>
    <name type="common">Brachiopod</name>
    <name type="synonym">Lingula unguis</name>
    <dbReference type="NCBI Taxonomy" id="7574"/>
    <lineage>
        <taxon>Eukaryota</taxon>
        <taxon>Metazoa</taxon>
        <taxon>Spiralia</taxon>
        <taxon>Lophotrochozoa</taxon>
        <taxon>Brachiopoda</taxon>
        <taxon>Linguliformea</taxon>
        <taxon>Lingulata</taxon>
        <taxon>Lingulida</taxon>
        <taxon>Linguloidea</taxon>
        <taxon>Lingulidae</taxon>
        <taxon>Lingula</taxon>
    </lineage>
</organism>
<keyword evidence="11" id="KW-1185">Reference proteome</keyword>
<evidence type="ECO:0000256" key="4">
    <source>
        <dbReference type="ARBA" id="ARBA00022525"/>
    </source>
</evidence>
<dbReference type="GO" id="GO:0045165">
    <property type="term" value="P:cell fate commitment"/>
    <property type="evidence" value="ECO:0007669"/>
    <property type="project" value="TreeGrafter"/>
</dbReference>
<dbReference type="GO" id="GO:0005109">
    <property type="term" value="F:frizzled binding"/>
    <property type="evidence" value="ECO:0007669"/>
    <property type="project" value="TreeGrafter"/>
</dbReference>
<gene>
    <name evidence="12" type="primary">LOC106154603</name>
</gene>
<evidence type="ECO:0000256" key="6">
    <source>
        <dbReference type="ARBA" id="ARBA00022687"/>
    </source>
</evidence>
<dbReference type="Pfam" id="PF00110">
    <property type="entry name" value="wnt"/>
    <property type="match status" value="1"/>
</dbReference>
<reference evidence="12" key="1">
    <citation type="submission" date="2025-08" db="UniProtKB">
        <authorList>
            <consortium name="RefSeq"/>
        </authorList>
    </citation>
    <scope>IDENTIFICATION</scope>
    <source>
        <tissue evidence="12">Gonads</tissue>
    </source>
</reference>
<dbReference type="InterPro" id="IPR005817">
    <property type="entry name" value="Wnt"/>
</dbReference>
<dbReference type="GO" id="GO:0030182">
    <property type="term" value="P:neuron differentiation"/>
    <property type="evidence" value="ECO:0007669"/>
    <property type="project" value="TreeGrafter"/>
</dbReference>
<keyword evidence="3 10" id="KW-0217">Developmental protein</keyword>
<evidence type="ECO:0000256" key="9">
    <source>
        <dbReference type="ARBA" id="ARBA00023288"/>
    </source>
</evidence>
<dbReference type="STRING" id="7574.A0A1S3HEL0"/>
<evidence type="ECO:0000256" key="7">
    <source>
        <dbReference type="ARBA" id="ARBA00023157"/>
    </source>
</evidence>
<comment type="function">
    <text evidence="10">Ligand for members of the frizzled family of seven transmembrane receptors.</text>
</comment>
<dbReference type="GO" id="GO:0060070">
    <property type="term" value="P:canonical Wnt signaling pathway"/>
    <property type="evidence" value="ECO:0007669"/>
    <property type="project" value="TreeGrafter"/>
</dbReference>
<evidence type="ECO:0000256" key="1">
    <source>
        <dbReference type="ARBA" id="ARBA00004498"/>
    </source>
</evidence>
<accession>A0A1S3HEL0</accession>
<keyword evidence="7" id="KW-1015">Disulfide bond</keyword>
<comment type="subcellular location">
    <subcellularLocation>
        <location evidence="1 10">Secreted</location>
        <location evidence="1 10">Extracellular space</location>
        <location evidence="1 10">Extracellular matrix</location>
    </subcellularLocation>
</comment>